<dbReference type="Proteomes" id="UP000622317">
    <property type="component" value="Unassembled WGS sequence"/>
</dbReference>
<keyword evidence="1" id="KW-1133">Transmembrane helix</keyword>
<dbReference type="GO" id="GO:0080120">
    <property type="term" value="P:CAAX-box protein maturation"/>
    <property type="evidence" value="ECO:0007669"/>
    <property type="project" value="UniProtKB-ARBA"/>
</dbReference>
<feature type="transmembrane region" description="Helical" evidence="1">
    <location>
        <begin position="66"/>
        <end position="84"/>
    </location>
</feature>
<dbReference type="Pfam" id="PF02517">
    <property type="entry name" value="Rce1-like"/>
    <property type="match status" value="1"/>
</dbReference>
<reference evidence="3" key="1">
    <citation type="submission" date="2020-09" db="EMBL/GenBank/DDBJ databases">
        <title>Pelagicoccus enzymogenes sp. nov. with an EPS production, isolated from marine sediment.</title>
        <authorList>
            <person name="Feng X."/>
        </authorList>
    </citation>
    <scope>NUCLEOTIDE SEQUENCE</scope>
    <source>
        <strain evidence="3">NFK12</strain>
    </source>
</reference>
<keyword evidence="3" id="KW-0378">Hydrolase</keyword>
<feature type="transmembrane region" description="Helical" evidence="1">
    <location>
        <begin position="21"/>
        <end position="46"/>
    </location>
</feature>
<evidence type="ECO:0000313" key="4">
    <source>
        <dbReference type="Proteomes" id="UP000622317"/>
    </source>
</evidence>
<keyword evidence="1" id="KW-0812">Transmembrane</keyword>
<keyword evidence="4" id="KW-1185">Reference proteome</keyword>
<name>A0A927IIQ6_9BACT</name>
<dbReference type="InterPro" id="IPR003675">
    <property type="entry name" value="Rce1/LyrA-like_dom"/>
</dbReference>
<protein>
    <submittedName>
        <fullName evidence="3">CPBP family intramembrane metalloprotease</fullName>
    </submittedName>
</protein>
<comment type="caution">
    <text evidence="3">The sequence shown here is derived from an EMBL/GenBank/DDBJ whole genome shotgun (WGS) entry which is preliminary data.</text>
</comment>
<gene>
    <name evidence="3" type="ORF">IEN85_14715</name>
</gene>
<evidence type="ECO:0000313" key="3">
    <source>
        <dbReference type="EMBL" id="MBD5780750.1"/>
    </source>
</evidence>
<dbReference type="PANTHER" id="PTHR39430">
    <property type="entry name" value="MEMBRANE-ASSOCIATED PROTEASE-RELATED"/>
    <property type="match status" value="1"/>
</dbReference>
<feature type="transmembrane region" description="Helical" evidence="1">
    <location>
        <begin position="104"/>
        <end position="124"/>
    </location>
</feature>
<feature type="transmembrane region" description="Helical" evidence="1">
    <location>
        <begin position="144"/>
        <end position="163"/>
    </location>
</feature>
<dbReference type="EMBL" id="JACYFG010000036">
    <property type="protein sequence ID" value="MBD5780750.1"/>
    <property type="molecule type" value="Genomic_DNA"/>
</dbReference>
<dbReference type="RefSeq" id="WP_191617844.1">
    <property type="nucleotide sequence ID" value="NZ_JACYFG010000036.1"/>
</dbReference>
<accession>A0A927IIQ6</accession>
<dbReference type="GO" id="GO:0008237">
    <property type="term" value="F:metallopeptidase activity"/>
    <property type="evidence" value="ECO:0007669"/>
    <property type="project" value="UniProtKB-KW"/>
</dbReference>
<organism evidence="3 4">
    <name type="scientific">Pelagicoccus enzymogenes</name>
    <dbReference type="NCBI Taxonomy" id="2773457"/>
    <lineage>
        <taxon>Bacteria</taxon>
        <taxon>Pseudomonadati</taxon>
        <taxon>Verrucomicrobiota</taxon>
        <taxon>Opitutia</taxon>
        <taxon>Puniceicoccales</taxon>
        <taxon>Pelagicoccaceae</taxon>
        <taxon>Pelagicoccus</taxon>
    </lineage>
</organism>
<dbReference type="GO" id="GO:0004175">
    <property type="term" value="F:endopeptidase activity"/>
    <property type="evidence" value="ECO:0007669"/>
    <property type="project" value="UniProtKB-ARBA"/>
</dbReference>
<proteinExistence type="predicted"/>
<feature type="transmembrane region" description="Helical" evidence="1">
    <location>
        <begin position="170"/>
        <end position="189"/>
    </location>
</feature>
<feature type="transmembrane region" description="Helical" evidence="1">
    <location>
        <begin position="288"/>
        <end position="306"/>
    </location>
</feature>
<dbReference type="PANTHER" id="PTHR39430:SF1">
    <property type="entry name" value="PROTEASE"/>
    <property type="match status" value="1"/>
</dbReference>
<sequence length="318" mass="35138">MKRDPKHLLYGLSPEQSSLKGIWLLCLLYFGSLVSGAILSLIAFKLTHHFDPDASGYLANKPYPKFFDRARWLSVLLLLPYLFVQCRITSWKAIGFSRPMLATFARWFLSGIAMIFIIYGFNTATGAFSFTWEPSQLASKIDDAILASLLIGILEEIVFRGLVFRMFYTALQPIAAILLSSFFFAVLHFKTPEFSLGEIAPSEVGIAEAAQIAAGTAVAVFTEFDLKYILAIFLVGVVLHQVFLLANNLWASIAIHAGWVFTIKLFGNAFATTEQASSFSGTTRVADGYWVSIVLVCFIALFAYLLHKKGGTAAPKTL</sequence>
<evidence type="ECO:0000256" key="1">
    <source>
        <dbReference type="SAM" id="Phobius"/>
    </source>
</evidence>
<evidence type="ECO:0000259" key="2">
    <source>
        <dbReference type="Pfam" id="PF02517"/>
    </source>
</evidence>
<keyword evidence="1" id="KW-0472">Membrane</keyword>
<feature type="transmembrane region" description="Helical" evidence="1">
    <location>
        <begin position="228"/>
        <end position="246"/>
    </location>
</feature>
<dbReference type="AlphaFoldDB" id="A0A927IIQ6"/>
<feature type="domain" description="CAAX prenyl protease 2/Lysostaphin resistance protein A-like" evidence="2">
    <location>
        <begin position="144"/>
        <end position="261"/>
    </location>
</feature>
<keyword evidence="3" id="KW-0645">Protease</keyword>
<feature type="transmembrane region" description="Helical" evidence="1">
    <location>
        <begin position="253"/>
        <end position="273"/>
    </location>
</feature>
<keyword evidence="3" id="KW-0482">Metalloprotease</keyword>